<keyword evidence="2" id="KW-1185">Reference proteome</keyword>
<evidence type="ECO:0000313" key="1">
    <source>
        <dbReference type="EMBL" id="PSL52972.1"/>
    </source>
</evidence>
<proteinExistence type="predicted"/>
<dbReference type="RefSeq" id="WP_106618523.1">
    <property type="nucleotide sequence ID" value="NZ_PYAX01000010.1"/>
</dbReference>
<name>A0A2P8I3C8_SACCR</name>
<accession>A0A2P8I3C8</accession>
<sequence length="83" mass="8310">MEELSGREVALLKATAANRVDLTRSAEPDVRVDGLPFCDPTTARALVHAGLIEASTPVAPGDHAPARLTAAGAAALGPAVVAA</sequence>
<comment type="caution">
    <text evidence="1">The sequence shown here is derived from an EMBL/GenBank/DDBJ whole genome shotgun (WGS) entry which is preliminary data.</text>
</comment>
<dbReference type="OrthoDB" id="3700530at2"/>
<gene>
    <name evidence="1" type="ORF">B0I31_11063</name>
</gene>
<dbReference type="EMBL" id="PYAX01000010">
    <property type="protein sequence ID" value="PSL52972.1"/>
    <property type="molecule type" value="Genomic_DNA"/>
</dbReference>
<dbReference type="Proteomes" id="UP000241118">
    <property type="component" value="Unassembled WGS sequence"/>
</dbReference>
<organism evidence="1 2">
    <name type="scientific">Saccharothrix carnea</name>
    <dbReference type="NCBI Taxonomy" id="1280637"/>
    <lineage>
        <taxon>Bacteria</taxon>
        <taxon>Bacillati</taxon>
        <taxon>Actinomycetota</taxon>
        <taxon>Actinomycetes</taxon>
        <taxon>Pseudonocardiales</taxon>
        <taxon>Pseudonocardiaceae</taxon>
        <taxon>Saccharothrix</taxon>
    </lineage>
</organism>
<protein>
    <submittedName>
        <fullName evidence="1">Uncharacterized protein</fullName>
    </submittedName>
</protein>
<evidence type="ECO:0000313" key="2">
    <source>
        <dbReference type="Proteomes" id="UP000241118"/>
    </source>
</evidence>
<reference evidence="1 2" key="1">
    <citation type="submission" date="2018-03" db="EMBL/GenBank/DDBJ databases">
        <title>Genomic Encyclopedia of Type Strains, Phase III (KMG-III): the genomes of soil and plant-associated and newly described type strains.</title>
        <authorList>
            <person name="Whitman W."/>
        </authorList>
    </citation>
    <scope>NUCLEOTIDE SEQUENCE [LARGE SCALE GENOMIC DNA]</scope>
    <source>
        <strain evidence="1 2">CGMCC 4.7097</strain>
    </source>
</reference>
<dbReference type="AlphaFoldDB" id="A0A2P8I3C8"/>